<dbReference type="EMBL" id="CAADJE010000001">
    <property type="protein sequence ID" value="VFS55253.1"/>
    <property type="molecule type" value="Genomic_DNA"/>
</dbReference>
<accession>A0A485A6J0</accession>
<sequence length="73" mass="8117">MLSLLKPKVAAATIPAQQIVPTYKRYRMQALLSVFLGYLAYYIVRNNFTLSTPYLKEQLDLSATKLACSAAAC</sequence>
<protein>
    <submittedName>
        <fullName evidence="1">G-3-P permease</fullName>
    </submittedName>
</protein>
<dbReference type="AlphaFoldDB" id="A0A485A6J0"/>
<gene>
    <name evidence="1" type="primary">glpT_1</name>
    <name evidence="1" type="ORF">NCTC12998_00011</name>
</gene>
<reference evidence="1 2" key="1">
    <citation type="submission" date="2019-03" db="EMBL/GenBank/DDBJ databases">
        <authorList>
            <consortium name="Pathogen Informatics"/>
        </authorList>
    </citation>
    <scope>NUCLEOTIDE SEQUENCE [LARGE SCALE GENOMIC DNA]</scope>
    <source>
        <strain evidence="1 2">NCTC12998</strain>
    </source>
</reference>
<evidence type="ECO:0000313" key="1">
    <source>
        <dbReference type="EMBL" id="VFS55253.1"/>
    </source>
</evidence>
<proteinExistence type="predicted"/>
<evidence type="ECO:0000313" key="2">
    <source>
        <dbReference type="Proteomes" id="UP000345637"/>
    </source>
</evidence>
<dbReference type="Proteomes" id="UP000345637">
    <property type="component" value="Unassembled WGS sequence"/>
</dbReference>
<dbReference type="InterPro" id="IPR036259">
    <property type="entry name" value="MFS_trans_sf"/>
</dbReference>
<dbReference type="SUPFAM" id="SSF103473">
    <property type="entry name" value="MFS general substrate transporter"/>
    <property type="match status" value="1"/>
</dbReference>
<dbReference type="Gene3D" id="1.20.1250.20">
    <property type="entry name" value="MFS general substrate transporter like domains"/>
    <property type="match status" value="1"/>
</dbReference>
<organism evidence="1 2">
    <name type="scientific">Raoultella planticola</name>
    <name type="common">Klebsiella planticola</name>
    <dbReference type="NCBI Taxonomy" id="575"/>
    <lineage>
        <taxon>Bacteria</taxon>
        <taxon>Pseudomonadati</taxon>
        <taxon>Pseudomonadota</taxon>
        <taxon>Gammaproteobacteria</taxon>
        <taxon>Enterobacterales</taxon>
        <taxon>Enterobacteriaceae</taxon>
        <taxon>Klebsiella/Raoultella group</taxon>
        <taxon>Raoultella</taxon>
    </lineage>
</organism>
<name>A0A485A6J0_RAOPL</name>